<reference evidence="3" key="2">
    <citation type="submission" date="2017-09" db="EMBL/GenBank/DDBJ databases">
        <authorList>
            <person name="Perez-Cataluna A."/>
            <person name="Figueras M.J."/>
            <person name="Salas-Masso N."/>
        </authorList>
    </citation>
    <scope>NUCLEOTIDE SEQUENCE</scope>
    <source>
        <strain evidence="3">CECT 7727</strain>
    </source>
</reference>
<feature type="chain" id="PRO_5017782080" evidence="1">
    <location>
        <begin position="20"/>
        <end position="76"/>
    </location>
</feature>
<dbReference type="Proteomes" id="UP000264693">
    <property type="component" value="Chromosome"/>
</dbReference>
<organism evidence="2 5">
    <name type="scientific">Malaciobacter marinus</name>
    <dbReference type="NCBI Taxonomy" id="505249"/>
    <lineage>
        <taxon>Bacteria</taxon>
        <taxon>Pseudomonadati</taxon>
        <taxon>Campylobacterota</taxon>
        <taxon>Epsilonproteobacteria</taxon>
        <taxon>Campylobacterales</taxon>
        <taxon>Arcobacteraceae</taxon>
        <taxon>Malaciobacter</taxon>
    </lineage>
</organism>
<evidence type="ECO:0000313" key="3">
    <source>
        <dbReference type="EMBL" id="PHO14984.1"/>
    </source>
</evidence>
<dbReference type="KEGG" id="amar:AMRN_0093"/>
<sequence length="76" mass="8585">MKKLTVTILGTALFTSALFASNMSHHNMQSMKGAMTKELCIKMHKNFAKKDSQSNIKQTNYDRLLEDLNKTAKYSG</sequence>
<accession>A0A347TH15</accession>
<keyword evidence="1" id="KW-0732">Signal</keyword>
<dbReference type="AlphaFoldDB" id="A0A347TH15"/>
<dbReference type="EMBL" id="CP032101">
    <property type="protein sequence ID" value="AXX85893.1"/>
    <property type="molecule type" value="Genomic_DNA"/>
</dbReference>
<keyword evidence="4" id="KW-1185">Reference proteome</keyword>
<protein>
    <submittedName>
        <fullName evidence="2">Uncharacterized protein</fullName>
    </submittedName>
</protein>
<feature type="signal peptide" evidence="1">
    <location>
        <begin position="1"/>
        <end position="19"/>
    </location>
</feature>
<evidence type="ECO:0000313" key="2">
    <source>
        <dbReference type="EMBL" id="AXX85893.1"/>
    </source>
</evidence>
<evidence type="ECO:0000313" key="4">
    <source>
        <dbReference type="Proteomes" id="UP000224740"/>
    </source>
</evidence>
<name>A0A347TH15_9BACT</name>
<dbReference type="RefSeq" id="WP_099311398.1">
    <property type="nucleotide sequence ID" value="NZ_CP032101.1"/>
</dbReference>
<evidence type="ECO:0000256" key="1">
    <source>
        <dbReference type="SAM" id="SignalP"/>
    </source>
</evidence>
<evidence type="ECO:0000313" key="5">
    <source>
        <dbReference type="Proteomes" id="UP000264693"/>
    </source>
</evidence>
<dbReference type="Proteomes" id="UP000224740">
    <property type="component" value="Unassembled WGS sequence"/>
</dbReference>
<gene>
    <name evidence="2" type="ORF">AMRN_0093</name>
    <name evidence="3" type="ORF">CPH92_09015</name>
</gene>
<dbReference type="EMBL" id="NXAO01000041">
    <property type="protein sequence ID" value="PHO14984.1"/>
    <property type="molecule type" value="Genomic_DNA"/>
</dbReference>
<proteinExistence type="predicted"/>
<reference evidence="2 5" key="3">
    <citation type="submission" date="2018-08" db="EMBL/GenBank/DDBJ databases">
        <title>Complete genome of the Arcobacter marinus type strain JCM 15502.</title>
        <authorList>
            <person name="Miller W.G."/>
            <person name="Yee E."/>
            <person name="Huynh S."/>
            <person name="Parker C.T."/>
        </authorList>
    </citation>
    <scope>NUCLEOTIDE SEQUENCE [LARGE SCALE GENOMIC DNA]</scope>
    <source>
        <strain evidence="2 5">JCM 15502</strain>
    </source>
</reference>
<reference evidence="4" key="1">
    <citation type="submission" date="2017-09" db="EMBL/GenBank/DDBJ databases">
        <title>Arcobacter canalis sp. nov., a new species isolated from a water canal contaminated with urban sewage.</title>
        <authorList>
            <person name="Perez-Cataluna A."/>
            <person name="Salas-Masso N."/>
            <person name="Figueras M.J."/>
        </authorList>
    </citation>
    <scope>NUCLEOTIDE SEQUENCE [LARGE SCALE GENOMIC DNA]</scope>
    <source>
        <strain evidence="4">CECT 7727</strain>
    </source>
</reference>